<evidence type="ECO:0000313" key="9">
    <source>
        <dbReference type="EMBL" id="APG03824.1"/>
    </source>
</evidence>
<dbReference type="Pfam" id="PF01182">
    <property type="entry name" value="Glucosamine_iso"/>
    <property type="match status" value="1"/>
</dbReference>
<dbReference type="RefSeq" id="WP_046969562.1">
    <property type="nucleotide sequence ID" value="NZ_CP017480.1"/>
</dbReference>
<dbReference type="InterPro" id="IPR039104">
    <property type="entry name" value="6PGL"/>
</dbReference>
<dbReference type="STRING" id="1440763.BJI69_07810"/>
<keyword evidence="7" id="KW-0378">Hydrolase</keyword>
<dbReference type="EMBL" id="CP017480">
    <property type="protein sequence ID" value="APG03824.1"/>
    <property type="molecule type" value="Genomic_DNA"/>
</dbReference>
<gene>
    <name evidence="7" type="primary">pgl</name>
    <name evidence="9" type="ORF">BJI69_07810</name>
</gene>
<evidence type="ECO:0000256" key="6">
    <source>
        <dbReference type="ARBA" id="ARBA00020337"/>
    </source>
</evidence>
<dbReference type="Gene3D" id="3.40.50.1360">
    <property type="match status" value="1"/>
</dbReference>
<dbReference type="PANTHER" id="PTHR11054:SF0">
    <property type="entry name" value="6-PHOSPHOGLUCONOLACTONASE"/>
    <property type="match status" value="1"/>
</dbReference>
<dbReference type="OrthoDB" id="9810967at2"/>
<feature type="domain" description="Glucosamine/galactosamine-6-phosphate isomerase" evidence="8">
    <location>
        <begin position="15"/>
        <end position="224"/>
    </location>
</feature>
<evidence type="ECO:0000313" key="10">
    <source>
        <dbReference type="Proteomes" id="UP000182987"/>
    </source>
</evidence>
<evidence type="ECO:0000256" key="2">
    <source>
        <dbReference type="ARBA" id="ARBA00002681"/>
    </source>
</evidence>
<proteinExistence type="inferred from homology"/>
<dbReference type="CDD" id="cd01400">
    <property type="entry name" value="6PGL"/>
    <property type="match status" value="1"/>
</dbReference>
<dbReference type="InterPro" id="IPR005900">
    <property type="entry name" value="6-phosphogluconolactonase_DevB"/>
</dbReference>
<dbReference type="AlphaFoldDB" id="A0A0G9H011"/>
<dbReference type="UniPathway" id="UPA00115">
    <property type="reaction ID" value="UER00409"/>
</dbReference>
<comment type="pathway">
    <text evidence="3 7">Carbohydrate degradation; pentose phosphate pathway; D-ribulose 5-phosphate from D-glucose 6-phosphate (oxidative stage): step 2/3.</text>
</comment>
<dbReference type="NCBIfam" id="TIGR01198">
    <property type="entry name" value="pgl"/>
    <property type="match status" value="1"/>
</dbReference>
<dbReference type="GO" id="GO:0006098">
    <property type="term" value="P:pentose-phosphate shunt"/>
    <property type="evidence" value="ECO:0007669"/>
    <property type="project" value="UniProtKB-UniPathway"/>
</dbReference>
<protein>
    <recommendedName>
        <fullName evidence="6 7">6-phosphogluconolactonase</fullName>
        <shortName evidence="7">6PGL</shortName>
        <ecNumber evidence="5 7">3.1.1.31</ecNumber>
    </recommendedName>
</protein>
<reference evidence="10" key="1">
    <citation type="submission" date="2016-09" db="EMBL/GenBank/DDBJ databases">
        <authorList>
            <person name="Lysoe E."/>
        </authorList>
    </citation>
    <scope>NUCLEOTIDE SEQUENCE [LARGE SCALE GENOMIC DNA]</scope>
    <source>
        <strain evidence="10">LJ96T</strain>
    </source>
</reference>
<dbReference type="PANTHER" id="PTHR11054">
    <property type="entry name" value="6-PHOSPHOGLUCONOLACTONASE"/>
    <property type="match status" value="1"/>
</dbReference>
<dbReference type="Proteomes" id="UP000182987">
    <property type="component" value="Chromosome"/>
</dbReference>
<dbReference type="EC" id="3.1.1.31" evidence="5 7"/>
<dbReference type="KEGG" id="lrz:BJI69_07810"/>
<evidence type="ECO:0000256" key="1">
    <source>
        <dbReference type="ARBA" id="ARBA00000832"/>
    </source>
</evidence>
<comment type="catalytic activity">
    <reaction evidence="1 7">
        <text>6-phospho-D-glucono-1,5-lactone + H2O = 6-phospho-D-gluconate + H(+)</text>
        <dbReference type="Rhea" id="RHEA:12556"/>
        <dbReference type="ChEBI" id="CHEBI:15377"/>
        <dbReference type="ChEBI" id="CHEBI:15378"/>
        <dbReference type="ChEBI" id="CHEBI:57955"/>
        <dbReference type="ChEBI" id="CHEBI:58759"/>
        <dbReference type="EC" id="3.1.1.31"/>
    </reaction>
</comment>
<dbReference type="PATRIC" id="fig|1440763.5.peg.4229"/>
<evidence type="ECO:0000256" key="3">
    <source>
        <dbReference type="ARBA" id="ARBA00004961"/>
    </source>
</evidence>
<comment type="similarity">
    <text evidence="4 7">Belongs to the glucosamine/galactosamine-6-phosphate isomerase family. 6-phosphogluconolactonase subfamily.</text>
</comment>
<accession>A0A0G9H011</accession>
<evidence type="ECO:0000256" key="7">
    <source>
        <dbReference type="RuleBase" id="RU365095"/>
    </source>
</evidence>
<dbReference type="InterPro" id="IPR006148">
    <property type="entry name" value="Glc/Gal-6P_isomerase"/>
</dbReference>
<organism evidence="9 10">
    <name type="scientific">Luteibacter rhizovicinus DSM 16549</name>
    <dbReference type="NCBI Taxonomy" id="1440763"/>
    <lineage>
        <taxon>Bacteria</taxon>
        <taxon>Pseudomonadati</taxon>
        <taxon>Pseudomonadota</taxon>
        <taxon>Gammaproteobacteria</taxon>
        <taxon>Lysobacterales</taxon>
        <taxon>Rhodanobacteraceae</taxon>
        <taxon>Luteibacter</taxon>
    </lineage>
</organism>
<evidence type="ECO:0000259" key="8">
    <source>
        <dbReference type="Pfam" id="PF01182"/>
    </source>
</evidence>
<dbReference type="InterPro" id="IPR037171">
    <property type="entry name" value="NagB/RpiA_transferase-like"/>
</dbReference>
<dbReference type="SUPFAM" id="SSF100950">
    <property type="entry name" value="NagB/RpiA/CoA transferase-like"/>
    <property type="match status" value="1"/>
</dbReference>
<keyword evidence="10" id="KW-1185">Reference proteome</keyword>
<sequence>MNAKVNRHEFADRLTLGDTLAKDIAGKLDAAVKARGKASLAVSGGGTPKLMFAVLAEQEIDWSKVSITLVDERWVDESSDRSNAALVKHHLIAHEAHVATFLPLFDKAHADDVDAALADVGKRVDALGKPFDVVVLGMGPDGHTASFFPGGDHLAQALDLDGKQSVLSMRADGAGEPRITLSLPRVLDTRALYLHIEGNDKKAILDKVIGGEDLPIAAVLKQDRTAVDVYWSP</sequence>
<name>A0A0G9H011_9GAMM</name>
<evidence type="ECO:0000256" key="4">
    <source>
        <dbReference type="ARBA" id="ARBA00010662"/>
    </source>
</evidence>
<dbReference type="GO" id="GO:0005975">
    <property type="term" value="P:carbohydrate metabolic process"/>
    <property type="evidence" value="ECO:0007669"/>
    <property type="project" value="UniProtKB-UniRule"/>
</dbReference>
<dbReference type="GO" id="GO:0017057">
    <property type="term" value="F:6-phosphogluconolactonase activity"/>
    <property type="evidence" value="ECO:0007669"/>
    <property type="project" value="UniProtKB-UniRule"/>
</dbReference>
<evidence type="ECO:0000256" key="5">
    <source>
        <dbReference type="ARBA" id="ARBA00013198"/>
    </source>
</evidence>
<comment type="function">
    <text evidence="2 7">Hydrolysis of 6-phosphogluconolactone to 6-phosphogluconate.</text>
</comment>